<dbReference type="AlphaFoldDB" id="A0AAW2NDU9"/>
<keyword evidence="2" id="KW-0711">Selenium</keyword>
<protein>
    <submittedName>
        <fullName evidence="3">Selenium-binding protein 2</fullName>
    </submittedName>
</protein>
<reference evidence="3" key="1">
    <citation type="submission" date="2020-06" db="EMBL/GenBank/DDBJ databases">
        <authorList>
            <person name="Li T."/>
            <person name="Hu X."/>
            <person name="Zhang T."/>
            <person name="Song X."/>
            <person name="Zhang H."/>
            <person name="Dai N."/>
            <person name="Sheng W."/>
            <person name="Hou X."/>
            <person name="Wei L."/>
        </authorList>
    </citation>
    <scope>NUCLEOTIDE SEQUENCE</scope>
    <source>
        <strain evidence="3">G02</strain>
        <tissue evidence="3">Leaf</tissue>
    </source>
</reference>
<evidence type="ECO:0000256" key="2">
    <source>
        <dbReference type="ARBA" id="ARBA00023266"/>
    </source>
</evidence>
<evidence type="ECO:0000313" key="3">
    <source>
        <dbReference type="EMBL" id="KAL0340566.1"/>
    </source>
</evidence>
<dbReference type="EMBL" id="JACGWJ010000020">
    <property type="protein sequence ID" value="KAL0340566.1"/>
    <property type="molecule type" value="Genomic_DNA"/>
</dbReference>
<reference evidence="3" key="2">
    <citation type="journal article" date="2024" name="Plant">
        <title>Genomic evolution and insights into agronomic trait innovations of Sesamum species.</title>
        <authorList>
            <person name="Miao H."/>
            <person name="Wang L."/>
            <person name="Qu L."/>
            <person name="Liu H."/>
            <person name="Sun Y."/>
            <person name="Le M."/>
            <person name="Wang Q."/>
            <person name="Wei S."/>
            <person name="Zheng Y."/>
            <person name="Lin W."/>
            <person name="Duan Y."/>
            <person name="Cao H."/>
            <person name="Xiong S."/>
            <person name="Wang X."/>
            <person name="Wei L."/>
            <person name="Li C."/>
            <person name="Ma Q."/>
            <person name="Ju M."/>
            <person name="Zhao R."/>
            <person name="Li G."/>
            <person name="Mu C."/>
            <person name="Tian Q."/>
            <person name="Mei H."/>
            <person name="Zhang T."/>
            <person name="Gao T."/>
            <person name="Zhang H."/>
        </authorList>
    </citation>
    <scope>NUCLEOTIDE SEQUENCE</scope>
    <source>
        <strain evidence="3">G02</strain>
    </source>
</reference>
<proteinExistence type="inferred from homology"/>
<gene>
    <name evidence="3" type="ORF">Sradi_4573400</name>
</gene>
<dbReference type="SUPFAM" id="SSF75011">
    <property type="entry name" value="3-carboxy-cis,cis-mucoante lactonizing enzyme"/>
    <property type="match status" value="1"/>
</dbReference>
<name>A0AAW2NDU9_SESRA</name>
<dbReference type="Pfam" id="PF05694">
    <property type="entry name" value="SBP56"/>
    <property type="match status" value="2"/>
</dbReference>
<evidence type="ECO:0000256" key="1">
    <source>
        <dbReference type="ARBA" id="ARBA00005606"/>
    </source>
</evidence>
<organism evidence="3">
    <name type="scientific">Sesamum radiatum</name>
    <name type="common">Black benniseed</name>
    <dbReference type="NCBI Taxonomy" id="300843"/>
    <lineage>
        <taxon>Eukaryota</taxon>
        <taxon>Viridiplantae</taxon>
        <taxon>Streptophyta</taxon>
        <taxon>Embryophyta</taxon>
        <taxon>Tracheophyta</taxon>
        <taxon>Spermatophyta</taxon>
        <taxon>Magnoliopsida</taxon>
        <taxon>eudicotyledons</taxon>
        <taxon>Gunneridae</taxon>
        <taxon>Pentapetalae</taxon>
        <taxon>asterids</taxon>
        <taxon>lamiids</taxon>
        <taxon>Lamiales</taxon>
        <taxon>Pedaliaceae</taxon>
        <taxon>Sesamum</taxon>
    </lineage>
</organism>
<dbReference type="GO" id="GO:0008430">
    <property type="term" value="F:selenium binding"/>
    <property type="evidence" value="ECO:0007669"/>
    <property type="project" value="InterPro"/>
</dbReference>
<comment type="caution">
    <text evidence="3">The sequence shown here is derived from an EMBL/GenBank/DDBJ whole genome shotgun (WGS) entry which is preliminary data.</text>
</comment>
<accession>A0AAW2NDU9</accession>
<dbReference type="InterPro" id="IPR008826">
    <property type="entry name" value="Se-bd"/>
</dbReference>
<dbReference type="PANTHER" id="PTHR23300:SF0">
    <property type="entry name" value="METHANETHIOL OXIDASE"/>
    <property type="match status" value="1"/>
</dbReference>
<sequence length="242" mass="26879">MISSSWGAPSAFTTGFNLQHVSDGLYGRHLHVYSWPEGELKQTLDLGNTGLIPLEIRFLHDPDKDSGYVGCALTSNMVRFFKKPDGSWGHEVSISVKPVKVQNWILPEMPGLITDFLISLDDRFLYLANWLHGDIRQYNIEDPANPKLTGQIWVGGVFRKGSTVSAEAEDGTTYQADVSEVQFYPELVEKGGHMLQIDVDTEKGGLAINPNFFVDFGSEPEGPSLAHEMRYPGGDCTSDIWI</sequence>
<comment type="similarity">
    <text evidence="1">Belongs to the selenium-binding protein family.</text>
</comment>
<dbReference type="PANTHER" id="PTHR23300">
    <property type="entry name" value="METHANETHIOL OXIDASE"/>
    <property type="match status" value="1"/>
</dbReference>